<evidence type="ECO:0000256" key="6">
    <source>
        <dbReference type="ARBA" id="ARBA00022692"/>
    </source>
</evidence>
<dbReference type="InterPro" id="IPR019554">
    <property type="entry name" value="Soluble_ligand-bd"/>
</dbReference>
<dbReference type="InterPro" id="IPR003715">
    <property type="entry name" value="Poly_export_N"/>
</dbReference>
<evidence type="ECO:0000256" key="12">
    <source>
        <dbReference type="ARBA" id="ARBA00023139"/>
    </source>
</evidence>
<accession>A0A2U2HC53</accession>
<dbReference type="GO" id="GO:0006811">
    <property type="term" value="P:monoatomic ion transport"/>
    <property type="evidence" value="ECO:0007669"/>
    <property type="project" value="UniProtKB-KW"/>
</dbReference>
<proteinExistence type="inferred from homology"/>
<dbReference type="Proteomes" id="UP000241421">
    <property type="component" value="Unassembled WGS sequence"/>
</dbReference>
<feature type="domain" description="Polysaccharide export protein N-terminal" evidence="16">
    <location>
        <begin position="32"/>
        <end position="107"/>
    </location>
</feature>
<keyword evidence="3" id="KW-0813">Transport</keyword>
<keyword evidence="7 15" id="KW-0732">Signal</keyword>
<dbReference type="RefSeq" id="WP_106760272.1">
    <property type="nucleotide sequence ID" value="NZ_PXWF02000324.1"/>
</dbReference>
<keyword evidence="6" id="KW-0812">Transmembrane</keyword>
<feature type="signal peptide" evidence="15">
    <location>
        <begin position="1"/>
        <end position="33"/>
    </location>
</feature>
<organism evidence="19 20">
    <name type="scientific">Massilia glaciei</name>
    <dbReference type="NCBI Taxonomy" id="1524097"/>
    <lineage>
        <taxon>Bacteria</taxon>
        <taxon>Pseudomonadati</taxon>
        <taxon>Pseudomonadota</taxon>
        <taxon>Betaproteobacteria</taxon>
        <taxon>Burkholderiales</taxon>
        <taxon>Oxalobacteraceae</taxon>
        <taxon>Telluria group</taxon>
        <taxon>Massilia</taxon>
    </lineage>
</organism>
<dbReference type="InterPro" id="IPR017478">
    <property type="entry name" value="Polysacc_export_EpsE"/>
</dbReference>
<keyword evidence="9" id="KW-0406">Ion transport</keyword>
<dbReference type="PROSITE" id="PS51318">
    <property type="entry name" value="TAT"/>
    <property type="match status" value="1"/>
</dbReference>
<evidence type="ECO:0000256" key="2">
    <source>
        <dbReference type="ARBA" id="ARBA00009450"/>
    </source>
</evidence>
<name>A0A2U2HC53_9BURK</name>
<comment type="caution">
    <text evidence="19">The sequence shown here is derived from an EMBL/GenBank/DDBJ whole genome shotgun (WGS) entry which is preliminary data.</text>
</comment>
<evidence type="ECO:0000256" key="14">
    <source>
        <dbReference type="ARBA" id="ARBA00023288"/>
    </source>
</evidence>
<dbReference type="PANTHER" id="PTHR33619">
    <property type="entry name" value="POLYSACCHARIDE EXPORT PROTEIN GFCE-RELATED"/>
    <property type="match status" value="1"/>
</dbReference>
<dbReference type="GO" id="GO:0015159">
    <property type="term" value="F:polysaccharide transmembrane transporter activity"/>
    <property type="evidence" value="ECO:0007669"/>
    <property type="project" value="InterPro"/>
</dbReference>
<feature type="domain" description="SLBB" evidence="18">
    <location>
        <begin position="113"/>
        <end position="193"/>
    </location>
</feature>
<dbReference type="Pfam" id="PF10531">
    <property type="entry name" value="SLBB"/>
    <property type="match status" value="1"/>
</dbReference>
<dbReference type="GO" id="GO:0015288">
    <property type="term" value="F:porin activity"/>
    <property type="evidence" value="ECO:0007669"/>
    <property type="project" value="UniProtKB-KW"/>
</dbReference>
<dbReference type="Pfam" id="PF22461">
    <property type="entry name" value="SLBB_2"/>
    <property type="match status" value="1"/>
</dbReference>
<dbReference type="PANTHER" id="PTHR33619:SF3">
    <property type="entry name" value="POLYSACCHARIDE EXPORT PROTEIN GFCE-RELATED"/>
    <property type="match status" value="1"/>
</dbReference>
<evidence type="ECO:0000256" key="1">
    <source>
        <dbReference type="ARBA" id="ARBA00004571"/>
    </source>
</evidence>
<gene>
    <name evidence="19" type="primary">epsE</name>
    <name evidence="19" type="ORF">C7C56_025985</name>
</gene>
<evidence type="ECO:0000256" key="11">
    <source>
        <dbReference type="ARBA" id="ARBA00023136"/>
    </source>
</evidence>
<evidence type="ECO:0000256" key="3">
    <source>
        <dbReference type="ARBA" id="ARBA00022448"/>
    </source>
</evidence>
<evidence type="ECO:0000256" key="10">
    <source>
        <dbReference type="ARBA" id="ARBA00023114"/>
    </source>
</evidence>
<dbReference type="GO" id="GO:0009279">
    <property type="term" value="C:cell outer membrane"/>
    <property type="evidence" value="ECO:0007669"/>
    <property type="project" value="UniProtKB-SubCell"/>
</dbReference>
<evidence type="ECO:0000259" key="18">
    <source>
        <dbReference type="Pfam" id="PF22461"/>
    </source>
</evidence>
<keyword evidence="10" id="KW-0626">Porin</keyword>
<dbReference type="EMBL" id="PXWF02000324">
    <property type="protein sequence ID" value="PWF40460.1"/>
    <property type="molecule type" value="Genomic_DNA"/>
</dbReference>
<keyword evidence="4" id="KW-1134">Transmembrane beta strand</keyword>
<evidence type="ECO:0000256" key="5">
    <source>
        <dbReference type="ARBA" id="ARBA00022597"/>
    </source>
</evidence>
<dbReference type="OrthoDB" id="9815244at2"/>
<evidence type="ECO:0000259" key="16">
    <source>
        <dbReference type="Pfam" id="PF02563"/>
    </source>
</evidence>
<keyword evidence="20" id="KW-1185">Reference proteome</keyword>
<evidence type="ECO:0000256" key="4">
    <source>
        <dbReference type="ARBA" id="ARBA00022452"/>
    </source>
</evidence>
<dbReference type="Pfam" id="PF02563">
    <property type="entry name" value="Poly_export"/>
    <property type="match status" value="1"/>
</dbReference>
<evidence type="ECO:0000259" key="17">
    <source>
        <dbReference type="Pfam" id="PF10531"/>
    </source>
</evidence>
<dbReference type="AlphaFoldDB" id="A0A2U2HC53"/>
<evidence type="ECO:0000313" key="19">
    <source>
        <dbReference type="EMBL" id="PWF40460.1"/>
    </source>
</evidence>
<sequence length="273" mass="29196">MQRLSMRALVRAAAAGLPALALALALAPAPAAAAEVLLGPGDVLKLSVYGNPDLALETRVSEAGTITFPLLGQVSIGGMPVVAAEKRIALLLQKGGYVRRPQVNIIVSQLQSQQVGVLGQVNRPGRYPIESRRSLMDLLAMAGGIGPEGGDSVSVLRTRDGTTTRENIDVVQMMRSGELARDLEVAGGDVIYVERAPRFYIYGEVQRPGAFRLERGMTVLQALSVGGGLTPRGTERGIRIKRQGADGRQHIIKAGHNQLLQTDDIIYVRESLF</sequence>
<keyword evidence="12" id="KW-0564">Palmitate</keyword>
<comment type="subcellular location">
    <subcellularLocation>
        <location evidence="1">Cell outer membrane</location>
        <topology evidence="1">Multi-pass membrane protein</topology>
    </subcellularLocation>
</comment>
<dbReference type="InterPro" id="IPR049712">
    <property type="entry name" value="Poly_export"/>
</dbReference>
<keyword evidence="8" id="KW-0625">Polysaccharide transport</keyword>
<evidence type="ECO:0000256" key="7">
    <source>
        <dbReference type="ARBA" id="ARBA00022729"/>
    </source>
</evidence>
<dbReference type="InterPro" id="IPR054765">
    <property type="entry name" value="SLBB_dom"/>
</dbReference>
<evidence type="ECO:0000313" key="20">
    <source>
        <dbReference type="Proteomes" id="UP000241421"/>
    </source>
</evidence>
<keyword evidence="14" id="KW-0449">Lipoprotein</keyword>
<keyword evidence="11" id="KW-0472">Membrane</keyword>
<dbReference type="InterPro" id="IPR006311">
    <property type="entry name" value="TAT_signal"/>
</dbReference>
<feature type="chain" id="PRO_5015577023" evidence="15">
    <location>
        <begin position="34"/>
        <end position="273"/>
    </location>
</feature>
<protein>
    <submittedName>
        <fullName evidence="19">Polysaccharide export protein EpsE</fullName>
    </submittedName>
</protein>
<dbReference type="Gene3D" id="3.10.560.10">
    <property type="entry name" value="Outer membrane lipoprotein wza domain like"/>
    <property type="match status" value="2"/>
</dbReference>
<keyword evidence="13" id="KW-0998">Cell outer membrane</keyword>
<evidence type="ECO:0000256" key="8">
    <source>
        <dbReference type="ARBA" id="ARBA00023047"/>
    </source>
</evidence>
<comment type="similarity">
    <text evidence="2">Belongs to the BexD/CtrA/VexA family.</text>
</comment>
<keyword evidence="5" id="KW-0762">Sugar transport</keyword>
<reference evidence="19 20" key="1">
    <citation type="submission" date="2018-04" db="EMBL/GenBank/DDBJ databases">
        <title>Massilia violaceinigra sp. nov., a novel purple-pigmented bacterium isolated from Tianshan glacier, Xinjiang, China.</title>
        <authorList>
            <person name="Wang H."/>
        </authorList>
    </citation>
    <scope>NUCLEOTIDE SEQUENCE [LARGE SCALE GENOMIC DNA]</scope>
    <source>
        <strain evidence="19 20">B448-2</strain>
    </source>
</reference>
<dbReference type="GO" id="GO:0046930">
    <property type="term" value="C:pore complex"/>
    <property type="evidence" value="ECO:0007669"/>
    <property type="project" value="UniProtKB-KW"/>
</dbReference>
<evidence type="ECO:0000256" key="15">
    <source>
        <dbReference type="SAM" id="SignalP"/>
    </source>
</evidence>
<evidence type="ECO:0000256" key="13">
    <source>
        <dbReference type="ARBA" id="ARBA00023237"/>
    </source>
</evidence>
<evidence type="ECO:0000256" key="9">
    <source>
        <dbReference type="ARBA" id="ARBA00023065"/>
    </source>
</evidence>
<feature type="domain" description="Soluble ligand binding" evidence="17">
    <location>
        <begin position="199"/>
        <end position="248"/>
    </location>
</feature>
<dbReference type="NCBIfam" id="TIGR03028">
    <property type="entry name" value="EpsE"/>
    <property type="match status" value="1"/>
</dbReference>